<dbReference type="Gene3D" id="3.40.1280.10">
    <property type="match status" value="1"/>
</dbReference>
<dbReference type="SUPFAM" id="SSF75217">
    <property type="entry name" value="alpha/beta knot"/>
    <property type="match status" value="1"/>
</dbReference>
<evidence type="ECO:0000313" key="1">
    <source>
        <dbReference type="EMBL" id="MBO0516811.1"/>
    </source>
</evidence>
<protein>
    <submittedName>
        <fullName evidence="1">Uncharacterized protein</fullName>
    </submittedName>
</protein>
<dbReference type="InterPro" id="IPR029028">
    <property type="entry name" value="Alpha/beta_knot_MTases"/>
</dbReference>
<sequence length="69" mass="7256">MTRPSHCFAGFGPLRRTPSVVMQSDPEALDLLDACVEIPMIGTGASLNVAVVDSLALYKLAGLLRSPAD</sequence>
<accession>A0A939JI11</accession>
<gene>
    <name evidence="1" type="ORF">J0695_34340</name>
</gene>
<reference evidence="1" key="1">
    <citation type="submission" date="2021-03" db="EMBL/GenBank/DDBJ databases">
        <title>Streptomyces poriferae sp. nov., a novel marine sponge-derived Actinobacteria species with anti-MRSA activity.</title>
        <authorList>
            <person name="Sandoval-Powers M."/>
            <person name="Kralova S."/>
            <person name="Nguyen G.-S."/>
            <person name="Fawwal D."/>
            <person name="Degnes K."/>
            <person name="Klinkenberg G."/>
            <person name="Sletta H."/>
            <person name="Wentzel A."/>
            <person name="Liles M.R."/>
        </authorList>
    </citation>
    <scope>NUCLEOTIDE SEQUENCE</scope>
    <source>
        <strain evidence="1">DSM 41794</strain>
    </source>
</reference>
<keyword evidence="2" id="KW-1185">Reference proteome</keyword>
<dbReference type="InterPro" id="IPR029026">
    <property type="entry name" value="tRNA_m1G_MTases_N"/>
</dbReference>
<evidence type="ECO:0000313" key="2">
    <source>
        <dbReference type="Proteomes" id="UP000664167"/>
    </source>
</evidence>
<dbReference type="EMBL" id="JAFLRJ010000454">
    <property type="protein sequence ID" value="MBO0516811.1"/>
    <property type="molecule type" value="Genomic_DNA"/>
</dbReference>
<dbReference type="Proteomes" id="UP000664167">
    <property type="component" value="Unassembled WGS sequence"/>
</dbReference>
<organism evidence="1 2">
    <name type="scientific">Streptomyces beijiangensis</name>
    <dbReference type="NCBI Taxonomy" id="163361"/>
    <lineage>
        <taxon>Bacteria</taxon>
        <taxon>Bacillati</taxon>
        <taxon>Actinomycetota</taxon>
        <taxon>Actinomycetes</taxon>
        <taxon>Kitasatosporales</taxon>
        <taxon>Streptomycetaceae</taxon>
        <taxon>Streptomyces</taxon>
    </lineage>
</organism>
<name>A0A939JI11_9ACTN</name>
<dbReference type="RefSeq" id="WP_206968694.1">
    <property type="nucleotide sequence ID" value="NZ_BAAAJJ010000004.1"/>
</dbReference>
<comment type="caution">
    <text evidence="1">The sequence shown here is derived from an EMBL/GenBank/DDBJ whole genome shotgun (WGS) entry which is preliminary data.</text>
</comment>
<dbReference type="AlphaFoldDB" id="A0A939JI11"/>
<proteinExistence type="predicted"/>